<dbReference type="InterPro" id="IPR013498">
    <property type="entry name" value="Topo_IA_Znf"/>
</dbReference>
<feature type="compositionally biased region" description="Low complexity" evidence="1">
    <location>
        <begin position="156"/>
        <end position="176"/>
    </location>
</feature>
<protein>
    <submittedName>
        <fullName evidence="3">Topoisomerase DNA-binding C4 zinc finger domain-containing protein</fullName>
    </submittedName>
</protein>
<organism evidence="3 4">
    <name type="scientific">Nannocystis pusilla</name>
    <dbReference type="NCBI Taxonomy" id="889268"/>
    <lineage>
        <taxon>Bacteria</taxon>
        <taxon>Pseudomonadati</taxon>
        <taxon>Myxococcota</taxon>
        <taxon>Polyangia</taxon>
        <taxon>Nannocystales</taxon>
        <taxon>Nannocystaceae</taxon>
        <taxon>Nannocystis</taxon>
    </lineage>
</organism>
<sequence length="176" mass="18864">MVCPDDGSDMELRNSRFGPFLASVNFPHTKFVINLDKKEGVKLPTPPALEVDVPCPKCGAPLNLRMGKRGPWLGCSKFPKCRGRLAWTALDEEKQAALSKQLTAHEKAHPPVVLKRRDGRVIAEGTPVAKLLIPGGLAELEIHPDALAAKSDGENKPATVVAAPAAAPEKTPALRN</sequence>
<dbReference type="GO" id="GO:0003677">
    <property type="term" value="F:DNA binding"/>
    <property type="evidence" value="ECO:0007669"/>
    <property type="project" value="UniProtKB-KW"/>
</dbReference>
<accession>A0A9X3J2G7</accession>
<keyword evidence="3" id="KW-0238">DNA-binding</keyword>
<evidence type="ECO:0000256" key="1">
    <source>
        <dbReference type="SAM" id="MobiDB-lite"/>
    </source>
</evidence>
<feature type="region of interest" description="Disordered" evidence="1">
    <location>
        <begin position="148"/>
        <end position="176"/>
    </location>
</feature>
<name>A0A9X3J2G7_9BACT</name>
<dbReference type="GO" id="GO:0005694">
    <property type="term" value="C:chromosome"/>
    <property type="evidence" value="ECO:0007669"/>
    <property type="project" value="InterPro"/>
</dbReference>
<proteinExistence type="predicted"/>
<feature type="domain" description="DNA topoisomerase type IA zn finger" evidence="2">
    <location>
        <begin position="54"/>
        <end position="82"/>
    </location>
</feature>
<dbReference type="EMBL" id="JAPNKE010000002">
    <property type="protein sequence ID" value="MCY1011759.1"/>
    <property type="molecule type" value="Genomic_DNA"/>
</dbReference>
<dbReference type="GO" id="GO:0003916">
    <property type="term" value="F:DNA topoisomerase activity"/>
    <property type="evidence" value="ECO:0007669"/>
    <property type="project" value="InterPro"/>
</dbReference>
<reference evidence="3" key="1">
    <citation type="submission" date="2022-11" db="EMBL/GenBank/DDBJ databases">
        <title>Minimal conservation of predation-associated metabolite biosynthetic gene clusters underscores biosynthetic potential of Myxococcota including descriptions for ten novel species: Archangium lansinium sp. nov., Myxococcus landrumus sp. nov., Nannocystis bai.</title>
        <authorList>
            <person name="Ahearne A."/>
            <person name="Stevens C."/>
            <person name="Phillips K."/>
        </authorList>
    </citation>
    <scope>NUCLEOTIDE SEQUENCE</scope>
    <source>
        <strain evidence="3">Na p29</strain>
    </source>
</reference>
<feature type="domain" description="DNA topoisomerase type IA zn finger" evidence="2">
    <location>
        <begin position="3"/>
        <end position="37"/>
    </location>
</feature>
<dbReference type="GO" id="GO:0006265">
    <property type="term" value="P:DNA topological change"/>
    <property type="evidence" value="ECO:0007669"/>
    <property type="project" value="InterPro"/>
</dbReference>
<dbReference type="AlphaFoldDB" id="A0A9X3J2G7"/>
<keyword evidence="4" id="KW-1185">Reference proteome</keyword>
<dbReference type="Pfam" id="PF01396">
    <property type="entry name" value="Zn_ribbon_Top1"/>
    <property type="match status" value="2"/>
</dbReference>
<comment type="caution">
    <text evidence="3">The sequence shown here is derived from an EMBL/GenBank/DDBJ whole genome shotgun (WGS) entry which is preliminary data.</text>
</comment>
<evidence type="ECO:0000313" key="4">
    <source>
        <dbReference type="Proteomes" id="UP001150924"/>
    </source>
</evidence>
<dbReference type="Gene3D" id="3.30.65.10">
    <property type="entry name" value="Bacterial Topoisomerase I, domain 1"/>
    <property type="match status" value="2"/>
</dbReference>
<gene>
    <name evidence="3" type="ORF">OV079_40650</name>
</gene>
<dbReference type="SUPFAM" id="SSF57783">
    <property type="entry name" value="Zinc beta-ribbon"/>
    <property type="match status" value="2"/>
</dbReference>
<evidence type="ECO:0000313" key="3">
    <source>
        <dbReference type="EMBL" id="MCY1011759.1"/>
    </source>
</evidence>
<dbReference type="Proteomes" id="UP001150924">
    <property type="component" value="Unassembled WGS sequence"/>
</dbReference>
<evidence type="ECO:0000259" key="2">
    <source>
        <dbReference type="Pfam" id="PF01396"/>
    </source>
</evidence>